<feature type="compositionally biased region" description="Basic and acidic residues" evidence="1">
    <location>
        <begin position="22"/>
        <end position="34"/>
    </location>
</feature>
<accession>A0A133KSQ0</accession>
<name>A0A133KSQ0_HEYCO</name>
<dbReference type="EMBL" id="LRPN01000055">
    <property type="protein sequence ID" value="KWZ82535.1"/>
    <property type="molecule type" value="Genomic_DNA"/>
</dbReference>
<dbReference type="Proteomes" id="UP000070376">
    <property type="component" value="Unassembled WGS sequence"/>
</dbReference>
<dbReference type="PATRIC" id="fig|1398.22.peg.1739"/>
<feature type="region of interest" description="Disordered" evidence="1">
    <location>
        <begin position="1"/>
        <end position="34"/>
    </location>
</feature>
<dbReference type="AlphaFoldDB" id="A0A133KSQ0"/>
<gene>
    <name evidence="2" type="ORF">HMPREF3213_01732</name>
</gene>
<evidence type="ECO:0000256" key="1">
    <source>
        <dbReference type="SAM" id="MobiDB-lite"/>
    </source>
</evidence>
<evidence type="ECO:0000313" key="2">
    <source>
        <dbReference type="EMBL" id="KWZ82535.1"/>
    </source>
</evidence>
<evidence type="ECO:0000313" key="3">
    <source>
        <dbReference type="Proteomes" id="UP000070376"/>
    </source>
</evidence>
<organism evidence="2 3">
    <name type="scientific">Heyndrickxia coagulans</name>
    <name type="common">Weizmannia coagulans</name>
    <dbReference type="NCBI Taxonomy" id="1398"/>
    <lineage>
        <taxon>Bacteria</taxon>
        <taxon>Bacillati</taxon>
        <taxon>Bacillota</taxon>
        <taxon>Bacilli</taxon>
        <taxon>Bacillales</taxon>
        <taxon>Bacillaceae</taxon>
        <taxon>Heyndrickxia</taxon>
    </lineage>
</organism>
<proteinExistence type="predicted"/>
<protein>
    <submittedName>
        <fullName evidence="2">Uncharacterized protein</fullName>
    </submittedName>
</protein>
<reference evidence="3" key="1">
    <citation type="submission" date="2016-01" db="EMBL/GenBank/DDBJ databases">
        <authorList>
            <person name="Mitreva M."/>
            <person name="Pepin K.H."/>
            <person name="Mihindukulasuriya K.A."/>
            <person name="Fulton R."/>
            <person name="Fronick C."/>
            <person name="O'Laughlin M."/>
            <person name="Miner T."/>
            <person name="Herter B."/>
            <person name="Rosa B.A."/>
            <person name="Cordes M."/>
            <person name="Tomlinson C."/>
            <person name="Wollam A."/>
            <person name="Palsikar V.B."/>
            <person name="Mardis E.R."/>
            <person name="Wilson R.K."/>
        </authorList>
    </citation>
    <scope>NUCLEOTIDE SEQUENCE [LARGE SCALE GENOMIC DNA]</scope>
    <source>
        <strain evidence="3">GED7749B</strain>
    </source>
</reference>
<comment type="caution">
    <text evidence="2">The sequence shown here is derived from an EMBL/GenBank/DDBJ whole genome shotgun (WGS) entry which is preliminary data.</text>
</comment>
<sequence length="55" mass="6233">MQEGMQAWYQRNAMGNPGSWEKPGEQLKPGKREDVEKTLSKLGLCKHSLSSDQNQ</sequence>